<dbReference type="AlphaFoldDB" id="A0ABD4Z6C5"/>
<dbReference type="Proteomes" id="UP001529235">
    <property type="component" value="Unassembled WGS sequence"/>
</dbReference>
<dbReference type="EMBL" id="JASNVW010000001">
    <property type="protein sequence ID" value="MDK6028294.1"/>
    <property type="molecule type" value="Genomic_DNA"/>
</dbReference>
<dbReference type="RefSeq" id="WP_285273261.1">
    <property type="nucleotide sequence ID" value="NZ_JASNVW010000001.1"/>
</dbReference>
<gene>
    <name evidence="1" type="ORF">QPL79_02815</name>
</gene>
<comment type="caution">
    <text evidence="1">The sequence shown here is derived from an EMBL/GenBank/DDBJ whole genome shotgun (WGS) entry which is preliminary data.</text>
</comment>
<proteinExistence type="predicted"/>
<sequence>MSPITISIGYVGPLKIGYDYNLRSFENVIFLKPLVKNVTEFYMQYLVNESIVKKRNRKHYIIDANVIENIIDLDFPIERYIGKTGESRNFVMPSFFEFANNIYYQNETILQKPEFVSAFVFFTQNILRSLNKLNPSLIVIVDTILSKIVDESGNISYGFKDMFIIESYLYLADAYNNNLLLYVENLKGIDKIIEKILNESNKIGIALNIESVLKTGIPVNIMNMIKYNIVSDIGIGIAISLHRSVNPMEIEVLQKLYSIYENKMFVLIVNAEPFIKNPIDISGNQLHEFIANVLKKNLKN</sequence>
<reference evidence="1 2" key="1">
    <citation type="submission" date="2023-05" db="EMBL/GenBank/DDBJ databases">
        <title>A new hyperthermophilic archaea 'Ignisphaera cupida' sp. nov. and description of the family 'Ignisphaeraceae' fam. nov.</title>
        <authorList>
            <person name="Podosokorskaya O.A."/>
            <person name="Elcheninov A.G."/>
            <person name="Klukina A."/>
            <person name="Merkel A.Y."/>
        </authorList>
    </citation>
    <scope>NUCLEOTIDE SEQUENCE [LARGE SCALE GENOMIC DNA]</scope>
    <source>
        <strain evidence="1 2">4213-co</strain>
    </source>
</reference>
<evidence type="ECO:0000313" key="2">
    <source>
        <dbReference type="Proteomes" id="UP001529235"/>
    </source>
</evidence>
<evidence type="ECO:0000313" key="1">
    <source>
        <dbReference type="EMBL" id="MDK6028294.1"/>
    </source>
</evidence>
<accession>A0ABD4Z6C5</accession>
<protein>
    <submittedName>
        <fullName evidence="1">Uncharacterized protein</fullName>
    </submittedName>
</protein>
<keyword evidence="2" id="KW-1185">Reference proteome</keyword>
<organism evidence="1 2">
    <name type="scientific">Ignisphaera cupida</name>
    <dbReference type="NCBI Taxonomy" id="3050454"/>
    <lineage>
        <taxon>Archaea</taxon>
        <taxon>Thermoproteota</taxon>
        <taxon>Thermoprotei</taxon>
        <taxon>Desulfurococcales</taxon>
        <taxon>Desulfurococcaceae</taxon>
        <taxon>Ignisphaera</taxon>
    </lineage>
</organism>
<name>A0ABD4Z6C5_9CREN</name>